<evidence type="ECO:0000313" key="5">
    <source>
        <dbReference type="EMBL" id="MBM7494906.1"/>
    </source>
</evidence>
<dbReference type="PROSITE" id="PS51755">
    <property type="entry name" value="OMPR_PHOB"/>
    <property type="match status" value="1"/>
</dbReference>
<proteinExistence type="predicted"/>
<dbReference type="InterPro" id="IPR001867">
    <property type="entry name" value="OmpR/PhoB-type_DNA-bd"/>
</dbReference>
<dbReference type="Gene3D" id="3.40.250.10">
    <property type="entry name" value="Rhodanese-like domain"/>
    <property type="match status" value="1"/>
</dbReference>
<name>A0ABS2M376_9ACTN</name>
<dbReference type="CDD" id="cd00383">
    <property type="entry name" value="trans_reg_C"/>
    <property type="match status" value="1"/>
</dbReference>
<dbReference type="EMBL" id="JAFBBP010000001">
    <property type="protein sequence ID" value="MBM7494906.1"/>
    <property type="molecule type" value="Genomic_DNA"/>
</dbReference>
<keyword evidence="1 2" id="KW-0238">DNA-binding</keyword>
<feature type="domain" description="Rhodanese" evidence="3">
    <location>
        <begin position="43"/>
        <end position="141"/>
    </location>
</feature>
<reference evidence="5 6" key="1">
    <citation type="submission" date="2021-01" db="EMBL/GenBank/DDBJ databases">
        <title>Sequencing the genomes of 1000 actinobacteria strains.</title>
        <authorList>
            <person name="Klenk H.-P."/>
        </authorList>
    </citation>
    <scope>NUCLEOTIDE SEQUENCE [LARGE SCALE GENOMIC DNA]</scope>
    <source>
        <strain evidence="5 6">DSM 100204</strain>
    </source>
</reference>
<evidence type="ECO:0000259" key="3">
    <source>
        <dbReference type="PROSITE" id="PS50206"/>
    </source>
</evidence>
<dbReference type="Proteomes" id="UP000764837">
    <property type="component" value="Unassembled WGS sequence"/>
</dbReference>
<keyword evidence="6" id="KW-1185">Reference proteome</keyword>
<accession>A0ABS2M376</accession>
<dbReference type="Pfam" id="PF00486">
    <property type="entry name" value="Trans_reg_C"/>
    <property type="match status" value="1"/>
</dbReference>
<dbReference type="InterPro" id="IPR036873">
    <property type="entry name" value="Rhodanese-like_dom_sf"/>
</dbReference>
<dbReference type="RefSeq" id="WP_372434214.1">
    <property type="nucleotide sequence ID" value="NZ_JAFBBP010000001.1"/>
</dbReference>
<feature type="DNA-binding region" description="OmpR/PhoB-type" evidence="2">
    <location>
        <begin position="255"/>
        <end position="349"/>
    </location>
</feature>
<dbReference type="Pfam" id="PF00581">
    <property type="entry name" value="Rhodanese"/>
    <property type="match status" value="1"/>
</dbReference>
<evidence type="ECO:0000313" key="6">
    <source>
        <dbReference type="Proteomes" id="UP000764837"/>
    </source>
</evidence>
<evidence type="ECO:0000256" key="2">
    <source>
        <dbReference type="PROSITE-ProRule" id="PRU01091"/>
    </source>
</evidence>
<feature type="domain" description="OmpR/PhoB-type" evidence="4">
    <location>
        <begin position="255"/>
        <end position="349"/>
    </location>
</feature>
<organism evidence="5 6">
    <name type="scientific">Micromonospora luteifusca</name>
    <dbReference type="NCBI Taxonomy" id="709860"/>
    <lineage>
        <taxon>Bacteria</taxon>
        <taxon>Bacillati</taxon>
        <taxon>Actinomycetota</taxon>
        <taxon>Actinomycetes</taxon>
        <taxon>Micromonosporales</taxon>
        <taxon>Micromonosporaceae</taxon>
        <taxon>Micromonospora</taxon>
    </lineage>
</organism>
<dbReference type="Gene3D" id="1.10.10.10">
    <property type="entry name" value="Winged helix-like DNA-binding domain superfamily/Winged helix DNA-binding domain"/>
    <property type="match status" value="1"/>
</dbReference>
<dbReference type="PROSITE" id="PS50206">
    <property type="entry name" value="RHODANESE_3"/>
    <property type="match status" value="1"/>
</dbReference>
<dbReference type="SUPFAM" id="SSF46894">
    <property type="entry name" value="C-terminal effector domain of the bipartite response regulators"/>
    <property type="match status" value="1"/>
</dbReference>
<gene>
    <name evidence="5" type="ORF">JOD64_006128</name>
</gene>
<dbReference type="InterPro" id="IPR001763">
    <property type="entry name" value="Rhodanese-like_dom"/>
</dbReference>
<protein>
    <submittedName>
        <fullName evidence="5">DNA-binding winged helix-turn-helix (WHTH) protein/rhodanese-related sulfurtransferase</fullName>
    </submittedName>
</protein>
<dbReference type="InterPro" id="IPR036388">
    <property type="entry name" value="WH-like_DNA-bd_sf"/>
</dbReference>
<dbReference type="SUPFAM" id="SSF52821">
    <property type="entry name" value="Rhodanese/Cell cycle control phosphatase"/>
    <property type="match status" value="1"/>
</dbReference>
<dbReference type="InterPro" id="IPR016032">
    <property type="entry name" value="Sig_transdc_resp-reg_C-effctor"/>
</dbReference>
<dbReference type="SMART" id="SM00450">
    <property type="entry name" value="RHOD"/>
    <property type="match status" value="1"/>
</dbReference>
<comment type="caution">
    <text evidence="5">The sequence shown here is derived from an EMBL/GenBank/DDBJ whole genome shotgun (WGS) entry which is preliminary data.</text>
</comment>
<sequence length="359" mass="38828">MQVTAEHRPAPVPPPGSRGIDEILAAARAQLHRLDPERAHLACRAGALLVDIRPAAQRAAHGVVPRSLAVERNVLEWRFDPRCPARLPQAVDYDVPVIILCQEGYTSSLAAAALQDLGLRRATDVVGGFAAWRIAGLPALGPTPLHRTAPLAPPRQHRAGAPLTATPHRAYRHSGGTMSVVAIPTRRHPGARPPRPRTGPTLTITLDLAPGPLSPRLARLVQLLGELAESGEGQLRTVGDVAPKPRPAPSLAVGEPSAEADQIHIMAGSRIVRRSDLVVALTRIEYELLLFLAERPRRVFTRLQLLSSVWGYEHAVARTVDVHVRRLRAKLAGSEVVTTVYGVGYRLADDARISVDHTR</sequence>
<dbReference type="GO" id="GO:0003677">
    <property type="term" value="F:DNA binding"/>
    <property type="evidence" value="ECO:0007669"/>
    <property type="project" value="UniProtKB-KW"/>
</dbReference>
<dbReference type="SMART" id="SM00862">
    <property type="entry name" value="Trans_reg_C"/>
    <property type="match status" value="1"/>
</dbReference>
<evidence type="ECO:0000259" key="4">
    <source>
        <dbReference type="PROSITE" id="PS51755"/>
    </source>
</evidence>
<evidence type="ECO:0000256" key="1">
    <source>
        <dbReference type="ARBA" id="ARBA00023125"/>
    </source>
</evidence>